<dbReference type="AlphaFoldDB" id="A0A8B3FL71"/>
<dbReference type="PROSITE" id="PS51257">
    <property type="entry name" value="PROKAR_LIPOPROTEIN"/>
    <property type="match status" value="1"/>
</dbReference>
<dbReference type="OrthoDB" id="3171346at2"/>
<keyword evidence="2" id="KW-0732">Signal</keyword>
<sequence length="439" mass="46310">MRLRRRDLLRITGATLAASALTACGGAEDEPAPTSSPSDCVSPTSDWHDAKNSGSGTLSMLSALLGTPELQDRYANNVLTGFFGSSNYQMATTYTTSDKLPDKIITALTGGTLADVVLPEYGWLHSMRRHNALEAVPDDLLTDLNVDERFLSGCRIEDTLYGVPYTMDLQVIGYRVDLLTKAGITEPPATLDALREMARELTGDGISGFDPFGPGLVRTWANLVGAYGGTLFTEDGTLSFNDGTGAAALNFLAELINDGTASLSDIPGTGKPRLITQGKAVMAPMGVGIWDELNREGLGDEAHTAFFPMPPDEAGGSPSVLKTGTVLSVARQSQYQDVAFQFLHHALEDQPLSTTAAMIPAIPSRTGLLVTSEIASNRIANAGLANIDHAGVMLGGSGAWLDLRPVIEGQLRLTLEGKQSAETAIGNLARVVSDSNNAG</sequence>
<dbReference type="PANTHER" id="PTHR43649">
    <property type="entry name" value="ARABINOSE-BINDING PROTEIN-RELATED"/>
    <property type="match status" value="1"/>
</dbReference>
<dbReference type="PANTHER" id="PTHR43649:SF12">
    <property type="entry name" value="DIACETYLCHITOBIOSE BINDING PROTEIN DASA"/>
    <property type="match status" value="1"/>
</dbReference>
<dbReference type="Proteomes" id="UP000279336">
    <property type="component" value="Unassembled WGS sequence"/>
</dbReference>
<gene>
    <name evidence="3" type="ORF">D7U36_09205</name>
</gene>
<dbReference type="SUPFAM" id="SSF53850">
    <property type="entry name" value="Periplasmic binding protein-like II"/>
    <property type="match status" value="1"/>
</dbReference>
<feature type="compositionally biased region" description="Polar residues" evidence="1">
    <location>
        <begin position="33"/>
        <end position="45"/>
    </location>
</feature>
<dbReference type="InterPro" id="IPR006059">
    <property type="entry name" value="SBP"/>
</dbReference>
<dbReference type="RefSeq" id="WP_121588230.1">
    <property type="nucleotide sequence ID" value="NZ_RCIW01000013.1"/>
</dbReference>
<evidence type="ECO:0000256" key="2">
    <source>
        <dbReference type="SAM" id="SignalP"/>
    </source>
</evidence>
<comment type="caution">
    <text evidence="3">The sequence shown here is derived from an EMBL/GenBank/DDBJ whole genome shotgun (WGS) entry which is preliminary data.</text>
</comment>
<reference evidence="3 4" key="1">
    <citation type="submission" date="2018-10" db="EMBL/GenBank/DDBJ databases">
        <title>Propionibacterium australiense Genome Sequencing and Assembly.</title>
        <authorList>
            <person name="Bernier A.-M."/>
            <person name="Bernard K."/>
        </authorList>
    </citation>
    <scope>NUCLEOTIDE SEQUENCE [LARGE SCALE GENOMIC DNA]</scope>
    <source>
        <strain evidence="3 4">NML98A078</strain>
    </source>
</reference>
<evidence type="ECO:0000313" key="4">
    <source>
        <dbReference type="Proteomes" id="UP000279336"/>
    </source>
</evidence>
<feature type="chain" id="PRO_5038526371" evidence="2">
    <location>
        <begin position="23"/>
        <end position="439"/>
    </location>
</feature>
<evidence type="ECO:0000313" key="3">
    <source>
        <dbReference type="EMBL" id="RLP08608.1"/>
    </source>
</evidence>
<organism evidence="3 4">
    <name type="scientific">Propionibacterium australiense</name>
    <dbReference type="NCBI Taxonomy" id="119981"/>
    <lineage>
        <taxon>Bacteria</taxon>
        <taxon>Bacillati</taxon>
        <taxon>Actinomycetota</taxon>
        <taxon>Actinomycetes</taxon>
        <taxon>Propionibacteriales</taxon>
        <taxon>Propionibacteriaceae</taxon>
        <taxon>Propionibacterium</taxon>
    </lineage>
</organism>
<dbReference type="PROSITE" id="PS51318">
    <property type="entry name" value="TAT"/>
    <property type="match status" value="1"/>
</dbReference>
<proteinExistence type="predicted"/>
<protein>
    <submittedName>
        <fullName evidence="3">Extracellular solute-binding protein</fullName>
    </submittedName>
</protein>
<feature type="region of interest" description="Disordered" evidence="1">
    <location>
        <begin position="25"/>
        <end position="48"/>
    </location>
</feature>
<dbReference type="EMBL" id="RCIW01000013">
    <property type="protein sequence ID" value="RLP08608.1"/>
    <property type="molecule type" value="Genomic_DNA"/>
</dbReference>
<accession>A0A8B3FL71</accession>
<dbReference type="Pfam" id="PF13416">
    <property type="entry name" value="SBP_bac_8"/>
    <property type="match status" value="1"/>
</dbReference>
<name>A0A8B3FL71_9ACTN</name>
<dbReference type="InterPro" id="IPR050490">
    <property type="entry name" value="Bact_solute-bd_prot1"/>
</dbReference>
<dbReference type="InterPro" id="IPR006311">
    <property type="entry name" value="TAT_signal"/>
</dbReference>
<dbReference type="Gene3D" id="3.40.190.10">
    <property type="entry name" value="Periplasmic binding protein-like II"/>
    <property type="match status" value="1"/>
</dbReference>
<feature type="signal peptide" evidence="2">
    <location>
        <begin position="1"/>
        <end position="22"/>
    </location>
</feature>
<evidence type="ECO:0000256" key="1">
    <source>
        <dbReference type="SAM" id="MobiDB-lite"/>
    </source>
</evidence>